<keyword evidence="1" id="KW-0472">Membrane</keyword>
<dbReference type="PANTHER" id="PTHR41307">
    <property type="entry name" value="MEMBRANE PROTEIN-RELATED"/>
    <property type="match status" value="1"/>
</dbReference>
<feature type="transmembrane region" description="Helical" evidence="1">
    <location>
        <begin position="194"/>
        <end position="212"/>
    </location>
</feature>
<dbReference type="InterPro" id="IPR012963">
    <property type="entry name" value="HAAS_TM"/>
</dbReference>
<accession>A0A1R1RQH2</accession>
<keyword evidence="4" id="KW-1185">Reference proteome</keyword>
<dbReference type="Proteomes" id="UP000187367">
    <property type="component" value="Unassembled WGS sequence"/>
</dbReference>
<feature type="transmembrane region" description="Helical" evidence="1">
    <location>
        <begin position="170"/>
        <end position="189"/>
    </location>
</feature>
<gene>
    <name evidence="3" type="ORF">BW143_01065</name>
</gene>
<evidence type="ECO:0000313" key="4">
    <source>
        <dbReference type="Proteomes" id="UP000187367"/>
    </source>
</evidence>
<protein>
    <recommendedName>
        <fullName evidence="2">HAAS transmembrane region domain-containing protein</fullName>
    </recommendedName>
</protein>
<dbReference type="PANTHER" id="PTHR41307:SF1">
    <property type="entry name" value="MEMBRANE PROTEIN"/>
    <property type="match status" value="1"/>
</dbReference>
<dbReference type="EMBL" id="MTJL01000002">
    <property type="protein sequence ID" value="OMI09861.1"/>
    <property type="molecule type" value="Genomic_DNA"/>
</dbReference>
<keyword evidence="1" id="KW-1133">Transmembrane helix</keyword>
<feature type="domain" description="HAAS transmembrane region" evidence="2">
    <location>
        <begin position="88"/>
        <end position="196"/>
    </location>
</feature>
<feature type="transmembrane region" description="Helical" evidence="1">
    <location>
        <begin position="135"/>
        <end position="155"/>
    </location>
</feature>
<feature type="transmembrane region" description="Helical" evidence="1">
    <location>
        <begin position="218"/>
        <end position="237"/>
    </location>
</feature>
<sequence>MLSKDMQQVLDDMRIYLMSAGKSDREIEGIMDELTVHAEEGERDGKSVRQIFGDSPKAYVQEISKELSSRPMEIAQIVFIIFLGAVSYFIFNDAVHDSLEYSLYVLAGYPIYLLLGAVLTSFLGRISAFKAKKTAVLYMSIYSIFMFSSILAIIFADRVYGTPVLSIDGAGRWLIMGLSFICIVLVSFWAKVKVLAALPVLLAGVHVMFQVLGWDSEAWGIAEAYIPYIGLIVLMAFEAKRSKKTAEYE</sequence>
<evidence type="ECO:0000256" key="1">
    <source>
        <dbReference type="SAM" id="Phobius"/>
    </source>
</evidence>
<dbReference type="GeneID" id="92789352"/>
<dbReference type="SUPFAM" id="SSF158560">
    <property type="entry name" value="BH3980-like"/>
    <property type="match status" value="1"/>
</dbReference>
<organism evidence="3 4">
    <name type="scientific">Bacillus swezeyi</name>
    <dbReference type="NCBI Taxonomy" id="1925020"/>
    <lineage>
        <taxon>Bacteria</taxon>
        <taxon>Bacillati</taxon>
        <taxon>Bacillota</taxon>
        <taxon>Bacilli</taxon>
        <taxon>Bacillales</taxon>
        <taxon>Bacillaceae</taxon>
        <taxon>Bacillus</taxon>
    </lineage>
</organism>
<reference evidence="3 4" key="1">
    <citation type="submission" date="2017-01" db="EMBL/GenBank/DDBJ databases">
        <title>Bacillus phylogenomics.</title>
        <authorList>
            <person name="Dunlap C."/>
        </authorList>
    </citation>
    <scope>NUCLEOTIDE SEQUENCE [LARGE SCALE GENOMIC DNA]</scope>
    <source>
        <strain evidence="3 4">NRRL B-41282</strain>
    </source>
</reference>
<feature type="transmembrane region" description="Helical" evidence="1">
    <location>
        <begin position="103"/>
        <end position="123"/>
    </location>
</feature>
<dbReference type="Gene3D" id="1.10.1900.10">
    <property type="entry name" value="c-terminal domain of poly(a) binding protein"/>
    <property type="match status" value="1"/>
</dbReference>
<dbReference type="RefSeq" id="WP_076762337.1">
    <property type="nucleotide sequence ID" value="NZ_CP133085.1"/>
</dbReference>
<dbReference type="Pfam" id="PF08006">
    <property type="entry name" value="HAAS_TM"/>
    <property type="match status" value="1"/>
</dbReference>
<keyword evidence="1" id="KW-0812">Transmembrane</keyword>
<comment type="caution">
    <text evidence="3">The sequence shown here is derived from an EMBL/GenBank/DDBJ whole genome shotgun (WGS) entry which is preliminary data.</text>
</comment>
<dbReference type="OrthoDB" id="1750748at2"/>
<evidence type="ECO:0000313" key="3">
    <source>
        <dbReference type="EMBL" id="OMI09861.1"/>
    </source>
</evidence>
<proteinExistence type="predicted"/>
<accession>A0A1R1QYV8</accession>
<feature type="transmembrane region" description="Helical" evidence="1">
    <location>
        <begin position="74"/>
        <end position="91"/>
    </location>
</feature>
<evidence type="ECO:0000259" key="2">
    <source>
        <dbReference type="Pfam" id="PF08006"/>
    </source>
</evidence>
<name>A0A1R1RQH2_9BACI</name>
<dbReference type="AlphaFoldDB" id="A0A1R1RQH2"/>